<gene>
    <name evidence="1" type="ORF">FHX59_006663</name>
</gene>
<evidence type="ECO:0000313" key="2">
    <source>
        <dbReference type="Proteomes" id="UP000533533"/>
    </source>
</evidence>
<keyword evidence="2" id="KW-1185">Reference proteome</keyword>
<protein>
    <submittedName>
        <fullName evidence="1">Uncharacterized protein</fullName>
    </submittedName>
</protein>
<proteinExistence type="predicted"/>
<name>A0ABR6FXN0_9BURK</name>
<comment type="caution">
    <text evidence="1">The sequence shown here is derived from an EMBL/GenBank/DDBJ whole genome shotgun (WGS) entry which is preliminary data.</text>
</comment>
<sequence>MLDPNAHSVDWAAFVQHSSPSRTIRANTGSGYSGLSQLITVANTTHVPLGIDSGGQQN</sequence>
<dbReference type="Proteomes" id="UP000533533">
    <property type="component" value="Unassembled WGS sequence"/>
</dbReference>
<organism evidence="1 2">
    <name type="scientific">Paraburkholderia silvatlantica</name>
    <dbReference type="NCBI Taxonomy" id="321895"/>
    <lineage>
        <taxon>Bacteria</taxon>
        <taxon>Pseudomonadati</taxon>
        <taxon>Pseudomonadota</taxon>
        <taxon>Betaproteobacteria</taxon>
        <taxon>Burkholderiales</taxon>
        <taxon>Burkholderiaceae</taxon>
        <taxon>Paraburkholderia</taxon>
    </lineage>
</organism>
<reference evidence="1 2" key="1">
    <citation type="submission" date="2020-08" db="EMBL/GenBank/DDBJ databases">
        <title>Genomic Encyclopedia of Type Strains, Phase IV (KMG-V): Genome sequencing to study the core and pangenomes of soil and plant-associated prokaryotes.</title>
        <authorList>
            <person name="Whitman W."/>
        </authorList>
    </citation>
    <scope>NUCLEOTIDE SEQUENCE [LARGE SCALE GENOMIC DNA]</scope>
    <source>
        <strain evidence="1 2">SRMrh-85</strain>
    </source>
</reference>
<dbReference type="RefSeq" id="WP_165822926.1">
    <property type="nucleotide sequence ID" value="NZ_JACHVZ010000025.1"/>
</dbReference>
<accession>A0ABR6FXN0</accession>
<evidence type="ECO:0000313" key="1">
    <source>
        <dbReference type="EMBL" id="MBB2932182.1"/>
    </source>
</evidence>
<dbReference type="EMBL" id="JACHVZ010000025">
    <property type="protein sequence ID" value="MBB2932182.1"/>
    <property type="molecule type" value="Genomic_DNA"/>
</dbReference>